<protein>
    <recommendedName>
        <fullName evidence="14">RPE-retinal G protein-coupled receptor</fullName>
    </recommendedName>
</protein>
<dbReference type="Ensembl" id="ENSSFOT00015058549.1">
    <property type="protein sequence ID" value="ENSSFOP00015072149.1"/>
    <property type="gene ID" value="ENSSFOG00015024767.1"/>
</dbReference>
<dbReference type="GeneID" id="108939495"/>
<dbReference type="GeneTree" id="ENSGT01130000278323"/>
<evidence type="ECO:0000256" key="3">
    <source>
        <dbReference type="ARBA" id="ARBA00022692"/>
    </source>
</evidence>
<dbReference type="Proteomes" id="UP000034805">
    <property type="component" value="Unassembled WGS sequence"/>
</dbReference>
<evidence type="ECO:0000313" key="20">
    <source>
        <dbReference type="Proteomes" id="UP000694397"/>
    </source>
</evidence>
<feature type="transmembrane region" description="Helical" evidence="15">
    <location>
        <begin position="123"/>
        <end position="145"/>
    </location>
</feature>
<dbReference type="GO" id="GO:0007601">
    <property type="term" value="P:visual perception"/>
    <property type="evidence" value="ECO:0007669"/>
    <property type="project" value="UniProtKB-KW"/>
</dbReference>
<dbReference type="EMBL" id="JARO02001673">
    <property type="protein sequence ID" value="KPP74749.1"/>
    <property type="molecule type" value="Genomic_DNA"/>
</dbReference>
<feature type="domain" description="G-protein coupled receptors family 1 profile" evidence="16">
    <location>
        <begin position="33"/>
        <end position="265"/>
    </location>
</feature>
<dbReference type="InterPro" id="IPR050125">
    <property type="entry name" value="GPCR_opsins"/>
</dbReference>
<evidence type="ECO:0000256" key="14">
    <source>
        <dbReference type="ARBA" id="ARBA00073686"/>
    </source>
</evidence>
<evidence type="ECO:0000256" key="10">
    <source>
        <dbReference type="ARBA" id="ARBA00023170"/>
    </source>
</evidence>
<name>A0A0P7UK57_SCLFO</name>
<dbReference type="PROSITE" id="PS50262">
    <property type="entry name" value="G_PROTEIN_RECEP_F1_2"/>
    <property type="match status" value="1"/>
</dbReference>
<dbReference type="CDD" id="cd15072">
    <property type="entry name" value="7tmA_Retinal_GPR"/>
    <property type="match status" value="1"/>
</dbReference>
<evidence type="ECO:0000259" key="16">
    <source>
        <dbReference type="PROSITE" id="PS50262"/>
    </source>
</evidence>
<dbReference type="GO" id="GO:0004930">
    <property type="term" value="F:G protein-coupled receptor activity"/>
    <property type="evidence" value="ECO:0007669"/>
    <property type="project" value="UniProtKB-KW"/>
</dbReference>
<evidence type="ECO:0000256" key="11">
    <source>
        <dbReference type="ARBA" id="ARBA00023224"/>
    </source>
</evidence>
<comment type="subcellular location">
    <subcellularLocation>
        <location evidence="1">Membrane</location>
        <topology evidence="1">Multi-pass membrane protein</topology>
    </subcellularLocation>
</comment>
<dbReference type="PRINTS" id="PR00667">
    <property type="entry name" value="RPERETINALR"/>
</dbReference>
<feature type="transmembrane region" description="Helical" evidence="15">
    <location>
        <begin position="92"/>
        <end position="111"/>
    </location>
</feature>
<dbReference type="PRINTS" id="PR00237">
    <property type="entry name" value="GPCRRHODOPSN"/>
</dbReference>
<dbReference type="Proteomes" id="UP000694397">
    <property type="component" value="Chromosome 24"/>
</dbReference>
<keyword evidence="9" id="KW-1015">Disulfide bond</keyword>
<reference evidence="18" key="3">
    <citation type="submission" date="2025-05" db="UniProtKB">
        <authorList>
            <consortium name="Ensembl"/>
        </authorList>
    </citation>
    <scope>IDENTIFICATION</scope>
</reference>
<dbReference type="InterPro" id="IPR001793">
    <property type="entry name" value="RPE_GPCR"/>
</dbReference>
<evidence type="ECO:0000313" key="18">
    <source>
        <dbReference type="Ensembl" id="ENSSFOP00015072149.1"/>
    </source>
</evidence>
<dbReference type="KEGG" id="sfm:108939495"/>
<evidence type="ECO:0000256" key="12">
    <source>
        <dbReference type="ARBA" id="ARBA00023305"/>
    </source>
</evidence>
<evidence type="ECO:0000256" key="6">
    <source>
        <dbReference type="ARBA" id="ARBA00022991"/>
    </source>
</evidence>
<organism evidence="17 19">
    <name type="scientific">Scleropages formosus</name>
    <name type="common">Asian bonytongue</name>
    <name type="synonym">Osteoglossum formosum</name>
    <dbReference type="NCBI Taxonomy" id="113540"/>
    <lineage>
        <taxon>Eukaryota</taxon>
        <taxon>Metazoa</taxon>
        <taxon>Chordata</taxon>
        <taxon>Craniata</taxon>
        <taxon>Vertebrata</taxon>
        <taxon>Euteleostomi</taxon>
        <taxon>Actinopterygii</taxon>
        <taxon>Neopterygii</taxon>
        <taxon>Teleostei</taxon>
        <taxon>Osteoglossocephala</taxon>
        <taxon>Osteoglossomorpha</taxon>
        <taxon>Osteoglossiformes</taxon>
        <taxon>Osteoglossidae</taxon>
        <taxon>Scleropages</taxon>
    </lineage>
</organism>
<keyword evidence="2" id="KW-0716">Sensory transduction</keyword>
<feature type="transmembrane region" description="Helical" evidence="15">
    <location>
        <begin position="213"/>
        <end position="236"/>
    </location>
</feature>
<keyword evidence="11" id="KW-0807">Transducer</keyword>
<dbReference type="OrthoDB" id="10015560at2759"/>
<feature type="transmembrane region" description="Helical" evidence="15">
    <location>
        <begin position="16"/>
        <end position="42"/>
    </location>
</feature>
<evidence type="ECO:0000256" key="15">
    <source>
        <dbReference type="SAM" id="Phobius"/>
    </source>
</evidence>
<keyword evidence="10 17" id="KW-0675">Receptor</keyword>
<keyword evidence="6" id="KW-0157">Chromophore</keyword>
<evidence type="ECO:0000256" key="7">
    <source>
        <dbReference type="ARBA" id="ARBA00023040"/>
    </source>
</evidence>
<evidence type="ECO:0000313" key="17">
    <source>
        <dbReference type="EMBL" id="KPP74749.1"/>
    </source>
</evidence>
<keyword evidence="8 15" id="KW-0472">Membrane</keyword>
<proteinExistence type="predicted"/>
<dbReference type="InterPro" id="IPR000276">
    <property type="entry name" value="GPCR_Rhodpsn"/>
</dbReference>
<dbReference type="GO" id="GO:0007602">
    <property type="term" value="P:phototransduction"/>
    <property type="evidence" value="ECO:0007669"/>
    <property type="project" value="UniProtKB-KW"/>
</dbReference>
<keyword evidence="7" id="KW-0297">G-protein coupled receptor</keyword>
<feature type="transmembrane region" description="Helical" evidence="15">
    <location>
        <begin position="173"/>
        <end position="192"/>
    </location>
</feature>
<evidence type="ECO:0000313" key="19">
    <source>
        <dbReference type="Proteomes" id="UP000034805"/>
    </source>
</evidence>
<keyword evidence="3 15" id="KW-0812">Transmembrane</keyword>
<keyword evidence="20" id="KW-1185">Reference proteome</keyword>
<dbReference type="InterPro" id="IPR017452">
    <property type="entry name" value="GPCR_Rhodpsn_7TM"/>
</dbReference>
<dbReference type="FunFam" id="1.20.1070.10:FF:000139">
    <property type="entry name" value="RPE-retinal G protein-coupled receptor isoform X1"/>
    <property type="match status" value="1"/>
</dbReference>
<evidence type="ECO:0000256" key="8">
    <source>
        <dbReference type="ARBA" id="ARBA00023136"/>
    </source>
</evidence>
<feature type="transmembrane region" description="Helical" evidence="15">
    <location>
        <begin position="54"/>
        <end position="80"/>
    </location>
</feature>
<reference evidence="17 19" key="1">
    <citation type="submission" date="2015-08" db="EMBL/GenBank/DDBJ databases">
        <title>The genome of the Asian arowana (Scleropages formosus).</title>
        <authorList>
            <person name="Tan M.H."/>
            <person name="Gan H.M."/>
            <person name="Croft L.J."/>
            <person name="Austin C.M."/>
        </authorList>
    </citation>
    <scope>NUCLEOTIDE SEQUENCE [LARGE SCALE GENOMIC DNA]</scope>
    <source>
        <strain evidence="17">Aro1</strain>
    </source>
</reference>
<dbReference type="SUPFAM" id="SSF81321">
    <property type="entry name" value="Family A G protein-coupled receptor-like"/>
    <property type="match status" value="1"/>
</dbReference>
<keyword evidence="12" id="KW-0844">Vision</keyword>
<comment type="function">
    <text evidence="13">Receptor for all-trans- and 11-cis-retinal. Binds preferentially to the former and may catalyze the isomerization of the chromophore by a retinochrome-like mechanism.</text>
</comment>
<evidence type="ECO:0000256" key="9">
    <source>
        <dbReference type="ARBA" id="ARBA00023157"/>
    </source>
</evidence>
<evidence type="ECO:0000256" key="1">
    <source>
        <dbReference type="ARBA" id="ARBA00004141"/>
    </source>
</evidence>
<dbReference type="PANTHER" id="PTHR24240">
    <property type="entry name" value="OPSIN"/>
    <property type="match status" value="1"/>
</dbReference>
<keyword evidence="5 15" id="KW-1133">Transmembrane helix</keyword>
<dbReference type="GO" id="GO:0016020">
    <property type="term" value="C:membrane"/>
    <property type="evidence" value="ECO:0007669"/>
    <property type="project" value="UniProtKB-SubCell"/>
</dbReference>
<keyword evidence="4" id="KW-0681">Retinal protein</keyword>
<dbReference type="Gene3D" id="1.20.1070.10">
    <property type="entry name" value="Rhodopsin 7-helix transmembrane proteins"/>
    <property type="match status" value="1"/>
</dbReference>
<gene>
    <name evidence="18" type="primary">LOC108939495</name>
    <name evidence="17" type="ORF">Z043_106062</name>
</gene>
<evidence type="ECO:0000256" key="5">
    <source>
        <dbReference type="ARBA" id="ARBA00022989"/>
    </source>
</evidence>
<evidence type="ECO:0000256" key="2">
    <source>
        <dbReference type="ARBA" id="ARBA00022606"/>
    </source>
</evidence>
<dbReference type="Pfam" id="PF00001">
    <property type="entry name" value="7tm_1"/>
    <property type="match status" value="1"/>
</dbReference>
<dbReference type="AlphaFoldDB" id="A0A0P7UK57"/>
<accession>A0A0P7UK57</accession>
<dbReference type="STRING" id="113540.ENSSFOP00015072149"/>
<reference evidence="18 20" key="2">
    <citation type="submission" date="2019-04" db="EMBL/GenBank/DDBJ databases">
        <authorList>
            <consortium name="Wellcome Sanger Institute Data Sharing"/>
        </authorList>
    </citation>
    <scope>NUCLEOTIDE SEQUENCE [LARGE SCALE GENOMIC DNA]</scope>
</reference>
<evidence type="ECO:0000256" key="13">
    <source>
        <dbReference type="ARBA" id="ARBA00057095"/>
    </source>
</evidence>
<keyword evidence="4" id="KW-0600">Photoreceptor protein</keyword>
<evidence type="ECO:0000256" key="4">
    <source>
        <dbReference type="ARBA" id="ARBA00022925"/>
    </source>
</evidence>
<dbReference type="RefSeq" id="XP_018616401.1">
    <property type="nucleotide sequence ID" value="XM_018760885.2"/>
</dbReference>
<sequence length="294" mass="33343">METSYTLPEGFTDFDMFAFGSVLLVEGLLGFFLNAMAIIAYLSVKELRTPNNFFVFNLAVADIGLNINGLVAAYACYLRHWPYGPEGCQIHAFQGMVAALASITLLGAIAWDRYHLYCTKQELPWPTAVTMVVIVWVLAVFWSSLPLKGWGVYDFEPLGTCCTLDYSKGDRNYTTYMLSLVFFFLLIPALTMQSSYECIYRYFKKTRKYKFNTSLPLLTLMFCWGPYILLCLYSTVKDVTVVSPKLRMMLPVLAKSSPAFHSMLYAFGSESYRAGIWQFLTGQRVSGPESNKKK</sequence>